<sequence length="73" mass="8044">MTFWTTTKTAMALISIGILTTPMLRRLGYLPDADRNDPLASAPDDTERHDAGTKIAPPDLSLPPSENEFPPRH</sequence>
<evidence type="ECO:0000256" key="1">
    <source>
        <dbReference type="SAM" id="MobiDB-lite"/>
    </source>
</evidence>
<dbReference type="AlphaFoldDB" id="A0A1M5NC92"/>
<gene>
    <name evidence="2" type="ORF">SAMN04488068_1768</name>
</gene>
<dbReference type="RefSeq" id="WP_072896560.1">
    <property type="nucleotide sequence ID" value="NZ_FQWZ01000003.1"/>
</dbReference>
<dbReference type="OrthoDB" id="9990233at2"/>
<dbReference type="Proteomes" id="UP000199758">
    <property type="component" value="Unassembled WGS sequence"/>
</dbReference>
<protein>
    <submittedName>
        <fullName evidence="2">Uncharacterized protein</fullName>
    </submittedName>
</protein>
<keyword evidence="3" id="KW-1185">Reference proteome</keyword>
<feature type="region of interest" description="Disordered" evidence="1">
    <location>
        <begin position="29"/>
        <end position="73"/>
    </location>
</feature>
<dbReference type="EMBL" id="FQWZ01000003">
    <property type="protein sequence ID" value="SHG87111.1"/>
    <property type="molecule type" value="Genomic_DNA"/>
</dbReference>
<organism evidence="2 3">
    <name type="scientific">Hydrocarboniphaga daqingensis</name>
    <dbReference type="NCBI Taxonomy" id="490188"/>
    <lineage>
        <taxon>Bacteria</taxon>
        <taxon>Pseudomonadati</taxon>
        <taxon>Pseudomonadota</taxon>
        <taxon>Gammaproteobacteria</taxon>
        <taxon>Nevskiales</taxon>
        <taxon>Nevskiaceae</taxon>
        <taxon>Hydrocarboniphaga</taxon>
    </lineage>
</organism>
<reference evidence="2 3" key="1">
    <citation type="submission" date="2016-11" db="EMBL/GenBank/DDBJ databases">
        <authorList>
            <person name="Jaros S."/>
            <person name="Januszkiewicz K."/>
            <person name="Wedrychowicz H."/>
        </authorList>
    </citation>
    <scope>NUCLEOTIDE SEQUENCE [LARGE SCALE GENOMIC DNA]</scope>
    <source>
        <strain evidence="2 3">CGMCC 1.7049</strain>
    </source>
</reference>
<name>A0A1M5NC92_9GAMM</name>
<accession>A0A1M5NC92</accession>
<dbReference type="STRING" id="490188.SAMN04488068_1768"/>
<proteinExistence type="predicted"/>
<evidence type="ECO:0000313" key="2">
    <source>
        <dbReference type="EMBL" id="SHG87111.1"/>
    </source>
</evidence>
<evidence type="ECO:0000313" key="3">
    <source>
        <dbReference type="Proteomes" id="UP000199758"/>
    </source>
</evidence>